<reference evidence="1" key="1">
    <citation type="submission" date="2020-08" db="EMBL/GenBank/DDBJ databases">
        <title>Multicomponent nature underlies the extraordinary mechanical properties of spider dragline silk.</title>
        <authorList>
            <person name="Kono N."/>
            <person name="Nakamura H."/>
            <person name="Mori M."/>
            <person name="Yoshida Y."/>
            <person name="Ohtoshi R."/>
            <person name="Malay A.D."/>
            <person name="Moran D.A.P."/>
            <person name="Tomita M."/>
            <person name="Numata K."/>
            <person name="Arakawa K."/>
        </authorList>
    </citation>
    <scope>NUCLEOTIDE SEQUENCE</scope>
</reference>
<evidence type="ECO:0000313" key="2">
    <source>
        <dbReference type="Proteomes" id="UP000886998"/>
    </source>
</evidence>
<evidence type="ECO:0000313" key="1">
    <source>
        <dbReference type="EMBL" id="GFY51288.1"/>
    </source>
</evidence>
<keyword evidence="2" id="KW-1185">Reference proteome</keyword>
<comment type="caution">
    <text evidence="1">The sequence shown here is derived from an EMBL/GenBank/DDBJ whole genome shotgun (WGS) entry which is preliminary data.</text>
</comment>
<dbReference type="Proteomes" id="UP000886998">
    <property type="component" value="Unassembled WGS sequence"/>
</dbReference>
<dbReference type="AlphaFoldDB" id="A0A8X7C224"/>
<dbReference type="EMBL" id="BMAV01007990">
    <property type="protein sequence ID" value="GFY51288.1"/>
    <property type="molecule type" value="Genomic_DNA"/>
</dbReference>
<protein>
    <submittedName>
        <fullName evidence="1">Uncharacterized protein</fullName>
    </submittedName>
</protein>
<name>A0A8X7C224_9ARAC</name>
<accession>A0A8X7C224</accession>
<gene>
    <name evidence="1" type="ORF">TNIN_325171</name>
</gene>
<organism evidence="1 2">
    <name type="scientific">Trichonephila inaurata madagascariensis</name>
    <dbReference type="NCBI Taxonomy" id="2747483"/>
    <lineage>
        <taxon>Eukaryota</taxon>
        <taxon>Metazoa</taxon>
        <taxon>Ecdysozoa</taxon>
        <taxon>Arthropoda</taxon>
        <taxon>Chelicerata</taxon>
        <taxon>Arachnida</taxon>
        <taxon>Araneae</taxon>
        <taxon>Araneomorphae</taxon>
        <taxon>Entelegynae</taxon>
        <taxon>Araneoidea</taxon>
        <taxon>Nephilidae</taxon>
        <taxon>Trichonephila</taxon>
        <taxon>Trichonephila inaurata</taxon>
    </lineage>
</organism>
<proteinExistence type="predicted"/>
<sequence>MTTWLKELLVFSGPLRPACLGCPKSHDRKSWSAVSHRGGGFTPTFDNPCDVGLKILAFTISVVENSVPKKLSAMIFD</sequence>